<feature type="transmembrane region" description="Helical" evidence="6">
    <location>
        <begin position="6"/>
        <end position="24"/>
    </location>
</feature>
<organism evidence="7 8">
    <name type="scientific">Alteribacter keqinensis</name>
    <dbReference type="NCBI Taxonomy" id="2483800"/>
    <lineage>
        <taxon>Bacteria</taxon>
        <taxon>Bacillati</taxon>
        <taxon>Bacillota</taxon>
        <taxon>Bacilli</taxon>
        <taxon>Bacillales</taxon>
        <taxon>Bacillaceae</taxon>
        <taxon>Alteribacter</taxon>
    </lineage>
</organism>
<evidence type="ECO:0000256" key="5">
    <source>
        <dbReference type="ARBA" id="ARBA00023136"/>
    </source>
</evidence>
<protein>
    <submittedName>
        <fullName evidence="7">LysE family translocator</fullName>
    </submittedName>
</protein>
<keyword evidence="4 6" id="KW-1133">Transmembrane helix</keyword>
<feature type="transmembrane region" description="Helical" evidence="6">
    <location>
        <begin position="36"/>
        <end position="57"/>
    </location>
</feature>
<evidence type="ECO:0000256" key="1">
    <source>
        <dbReference type="ARBA" id="ARBA00004651"/>
    </source>
</evidence>
<dbReference type="PANTHER" id="PTHR30086:SF6">
    <property type="entry name" value="AMINO ACID EFFLUX PROTEIN YCGF-RELATED"/>
    <property type="match status" value="1"/>
</dbReference>
<keyword evidence="5 6" id="KW-0472">Membrane</keyword>
<dbReference type="Proteomes" id="UP000278746">
    <property type="component" value="Unassembled WGS sequence"/>
</dbReference>
<dbReference type="GO" id="GO:0005886">
    <property type="term" value="C:plasma membrane"/>
    <property type="evidence" value="ECO:0007669"/>
    <property type="project" value="UniProtKB-SubCell"/>
</dbReference>
<feature type="transmembrane region" description="Helical" evidence="6">
    <location>
        <begin position="151"/>
        <end position="173"/>
    </location>
</feature>
<evidence type="ECO:0000313" key="7">
    <source>
        <dbReference type="EMBL" id="RNA66575.1"/>
    </source>
</evidence>
<sequence>MTQSFFTYVLLGLALTLPVGPVTIQMLRQGLHGGFWHAWLVGIGGMTVDFILVFLFYFGLSAYLLDIPYIQTVMWFAGFLFLLYLGIQSIRESTELHAGETHVHVKKPSLFKAFGSGFIIALTPGYVMFWLGILGTLLASSLSDVQGSRSFLLVAGGIVTGILIHDILFSWIVSYSRRLLKPKAMRWISIGAGVILTGFGFYFGYEFIRELTGYF</sequence>
<reference evidence="7 8" key="1">
    <citation type="submission" date="2018-10" db="EMBL/GenBank/DDBJ databases">
        <title>Bacillus Keqinensis sp. nov., a moderately halophilic bacterium isolated from a saline-alkaline lake.</title>
        <authorList>
            <person name="Wang H."/>
        </authorList>
    </citation>
    <scope>NUCLEOTIDE SEQUENCE [LARGE SCALE GENOMIC DNA]</scope>
    <source>
        <strain evidence="7 8">KQ-3</strain>
    </source>
</reference>
<accession>A0A3M7TM19</accession>
<evidence type="ECO:0000256" key="6">
    <source>
        <dbReference type="SAM" id="Phobius"/>
    </source>
</evidence>
<keyword evidence="2" id="KW-1003">Cell membrane</keyword>
<dbReference type="PANTHER" id="PTHR30086">
    <property type="entry name" value="ARGININE EXPORTER PROTEIN ARGO"/>
    <property type="match status" value="1"/>
</dbReference>
<keyword evidence="8" id="KW-1185">Reference proteome</keyword>
<dbReference type="OrthoDB" id="7874789at2"/>
<name>A0A3M7TM19_9BACI</name>
<proteinExistence type="predicted"/>
<evidence type="ECO:0000256" key="4">
    <source>
        <dbReference type="ARBA" id="ARBA00022989"/>
    </source>
</evidence>
<comment type="subcellular location">
    <subcellularLocation>
        <location evidence="1">Cell membrane</location>
        <topology evidence="1">Multi-pass membrane protein</topology>
    </subcellularLocation>
</comment>
<dbReference type="EMBL" id="RHIB01000003">
    <property type="protein sequence ID" value="RNA66575.1"/>
    <property type="molecule type" value="Genomic_DNA"/>
</dbReference>
<evidence type="ECO:0000256" key="3">
    <source>
        <dbReference type="ARBA" id="ARBA00022692"/>
    </source>
</evidence>
<gene>
    <name evidence="7" type="ORF">EBO34_15250</name>
</gene>
<dbReference type="RefSeq" id="WP_122900155.1">
    <property type="nucleotide sequence ID" value="NZ_RHIB01000003.1"/>
</dbReference>
<evidence type="ECO:0000313" key="8">
    <source>
        <dbReference type="Proteomes" id="UP000278746"/>
    </source>
</evidence>
<dbReference type="Pfam" id="PF01810">
    <property type="entry name" value="LysE"/>
    <property type="match status" value="1"/>
</dbReference>
<feature type="transmembrane region" description="Helical" evidence="6">
    <location>
        <begin position="185"/>
        <end position="205"/>
    </location>
</feature>
<feature type="transmembrane region" description="Helical" evidence="6">
    <location>
        <begin position="114"/>
        <end position="139"/>
    </location>
</feature>
<keyword evidence="3 6" id="KW-0812">Transmembrane</keyword>
<dbReference type="GO" id="GO:0015171">
    <property type="term" value="F:amino acid transmembrane transporter activity"/>
    <property type="evidence" value="ECO:0007669"/>
    <property type="project" value="TreeGrafter"/>
</dbReference>
<evidence type="ECO:0000256" key="2">
    <source>
        <dbReference type="ARBA" id="ARBA00022475"/>
    </source>
</evidence>
<feature type="transmembrane region" description="Helical" evidence="6">
    <location>
        <begin position="69"/>
        <end position="87"/>
    </location>
</feature>
<dbReference type="AlphaFoldDB" id="A0A3M7TM19"/>
<comment type="caution">
    <text evidence="7">The sequence shown here is derived from an EMBL/GenBank/DDBJ whole genome shotgun (WGS) entry which is preliminary data.</text>
</comment>
<dbReference type="InterPro" id="IPR001123">
    <property type="entry name" value="LeuE-type"/>
</dbReference>